<gene>
    <name evidence="1" type="ORF">DZA28_21030</name>
</gene>
<sequence>MNKSDFAFDTDRYENVIAKYDRGLQSARRRLNDLLNLWPEFVRDYFQNRAVINIGDSANRVTGSILGKEFTLEFGSLVDLEDSFIEAVLWVPAVGSGNAVELGRFLFTVKGAVLSADKEELLGWEDQHQYFNLLAAIFRKVLSTPAVL</sequence>
<reference evidence="1 2" key="1">
    <citation type="journal article" date="2019" name="Biocontrol Sci. Technol.">
        <title>Pseudomonas putida strain B2017 produced as technical grade active ingredient controls fungal and bacterial crop diseases.</title>
        <authorList>
            <person name="Oliver C."/>
            <person name="Hernandez I."/>
            <person name="Caminal M."/>
            <person name="Lara J.M."/>
            <person name="Fernandez C."/>
        </authorList>
    </citation>
    <scope>NUCLEOTIDE SEQUENCE [LARGE SCALE GENOMIC DNA]</scope>
    <source>
        <strain evidence="1 2">B2017</strain>
    </source>
</reference>
<accession>A0ABY3D9E2</accession>
<dbReference type="RefSeq" id="WP_144000284.1">
    <property type="nucleotide sequence ID" value="NZ_QWEF01000001.1"/>
</dbReference>
<organism evidence="1 2">
    <name type="scientific">Pseudomonas alloputida</name>
    <dbReference type="NCBI Taxonomy" id="1940621"/>
    <lineage>
        <taxon>Bacteria</taxon>
        <taxon>Pseudomonadati</taxon>
        <taxon>Pseudomonadota</taxon>
        <taxon>Gammaproteobacteria</taxon>
        <taxon>Pseudomonadales</taxon>
        <taxon>Pseudomonadaceae</taxon>
        <taxon>Pseudomonas</taxon>
    </lineage>
</organism>
<comment type="caution">
    <text evidence="1">The sequence shown here is derived from an EMBL/GenBank/DDBJ whole genome shotgun (WGS) entry which is preliminary data.</text>
</comment>
<keyword evidence="2" id="KW-1185">Reference proteome</keyword>
<dbReference type="EMBL" id="QWEF01000001">
    <property type="protein sequence ID" value="TRZ62292.1"/>
    <property type="molecule type" value="Genomic_DNA"/>
</dbReference>
<name>A0ABY3D9E2_9PSED</name>
<dbReference type="Proteomes" id="UP001165882">
    <property type="component" value="Unassembled WGS sequence"/>
</dbReference>
<evidence type="ECO:0000313" key="1">
    <source>
        <dbReference type="EMBL" id="TRZ62292.1"/>
    </source>
</evidence>
<evidence type="ECO:0000313" key="2">
    <source>
        <dbReference type="Proteomes" id="UP001165882"/>
    </source>
</evidence>
<protein>
    <submittedName>
        <fullName evidence="1">Uncharacterized protein</fullName>
    </submittedName>
</protein>
<proteinExistence type="predicted"/>